<name>A0A7W9U199_9BURK</name>
<dbReference type="PANTHER" id="PTHR34606:SF15">
    <property type="entry name" value="BON DOMAIN-CONTAINING PROTEIN"/>
    <property type="match status" value="1"/>
</dbReference>
<protein>
    <submittedName>
        <fullName evidence="3">Osmotically-inducible protein OsmY</fullName>
    </submittedName>
</protein>
<keyword evidence="1" id="KW-0732">Signal</keyword>
<evidence type="ECO:0000313" key="3">
    <source>
        <dbReference type="EMBL" id="MBB6105143.1"/>
    </source>
</evidence>
<dbReference type="AlphaFoldDB" id="A0A7W9U199"/>
<dbReference type="PROSITE" id="PS50914">
    <property type="entry name" value="BON"/>
    <property type="match status" value="1"/>
</dbReference>
<dbReference type="RefSeq" id="WP_183733525.1">
    <property type="nucleotide sequence ID" value="NZ_JACHBW010000015.1"/>
</dbReference>
<comment type="caution">
    <text evidence="3">The sequence shown here is derived from an EMBL/GenBank/DDBJ whole genome shotgun (WGS) entry which is preliminary data.</text>
</comment>
<keyword evidence="4" id="KW-1185">Reference proteome</keyword>
<dbReference type="InterPro" id="IPR007055">
    <property type="entry name" value="BON_dom"/>
</dbReference>
<feature type="chain" id="PRO_5030914660" evidence="1">
    <location>
        <begin position="23"/>
        <end position="122"/>
    </location>
</feature>
<dbReference type="InterPro" id="IPR051686">
    <property type="entry name" value="Lipoprotein_DolP"/>
</dbReference>
<dbReference type="PANTHER" id="PTHR34606">
    <property type="entry name" value="BON DOMAIN-CONTAINING PROTEIN"/>
    <property type="match status" value="1"/>
</dbReference>
<evidence type="ECO:0000259" key="2">
    <source>
        <dbReference type="PROSITE" id="PS50914"/>
    </source>
</evidence>
<dbReference type="Pfam" id="PF04972">
    <property type="entry name" value="BON"/>
    <property type="match status" value="1"/>
</dbReference>
<reference evidence="3 4" key="1">
    <citation type="submission" date="2020-08" db="EMBL/GenBank/DDBJ databases">
        <title>Above-ground endophytic microbial communities from plants in different locations in the United States.</title>
        <authorList>
            <person name="Frank C."/>
        </authorList>
    </citation>
    <scope>NUCLEOTIDE SEQUENCE [LARGE SCALE GENOMIC DNA]</scope>
    <source>
        <strain evidence="3 4">WP4_2_2</strain>
    </source>
</reference>
<gene>
    <name evidence="3" type="ORF">F4827_005008</name>
</gene>
<dbReference type="EMBL" id="JACHBW010000015">
    <property type="protein sequence ID" value="MBB6105143.1"/>
    <property type="molecule type" value="Genomic_DNA"/>
</dbReference>
<accession>A0A7W9U199</accession>
<proteinExistence type="predicted"/>
<dbReference type="Proteomes" id="UP000571554">
    <property type="component" value="Unassembled WGS sequence"/>
</dbReference>
<evidence type="ECO:0000313" key="4">
    <source>
        <dbReference type="Proteomes" id="UP000571554"/>
    </source>
</evidence>
<dbReference type="Gene3D" id="3.30.1340.30">
    <property type="match status" value="1"/>
</dbReference>
<sequence>MKKSLASILYVTYLAFGIPAHAAEETYSPPVATHVASQDTAKSQKKAQHAADRALAKKVRSALTKTKGLQTINITVLARHGVISLTGNVPDNEQVQLAGDTATKIAGVTSVTNNLVTGEAGN</sequence>
<feature type="signal peptide" evidence="1">
    <location>
        <begin position="1"/>
        <end position="22"/>
    </location>
</feature>
<evidence type="ECO:0000256" key="1">
    <source>
        <dbReference type="SAM" id="SignalP"/>
    </source>
</evidence>
<organism evidence="3 4">
    <name type="scientific">Paraburkholderia bannensis</name>
    <dbReference type="NCBI Taxonomy" id="765414"/>
    <lineage>
        <taxon>Bacteria</taxon>
        <taxon>Pseudomonadati</taxon>
        <taxon>Pseudomonadota</taxon>
        <taxon>Betaproteobacteria</taxon>
        <taxon>Burkholderiales</taxon>
        <taxon>Burkholderiaceae</taxon>
        <taxon>Paraburkholderia</taxon>
    </lineage>
</organism>
<feature type="domain" description="BON" evidence="2">
    <location>
        <begin position="51"/>
        <end position="119"/>
    </location>
</feature>